<keyword evidence="3" id="KW-1185">Reference proteome</keyword>
<reference evidence="2" key="1">
    <citation type="journal article" date="2014" name="Int. J. Syst. Evol. Microbiol.">
        <title>Complete genome sequence of Corynebacterium casei LMG S-19264T (=DSM 44701T), isolated from a smear-ripened cheese.</title>
        <authorList>
            <consortium name="US DOE Joint Genome Institute (JGI-PGF)"/>
            <person name="Walter F."/>
            <person name="Albersmeier A."/>
            <person name="Kalinowski J."/>
            <person name="Ruckert C."/>
        </authorList>
    </citation>
    <scope>NUCLEOTIDE SEQUENCE</scope>
    <source>
        <strain evidence="2">CGMCC 1.12153</strain>
    </source>
</reference>
<organism evidence="2 3">
    <name type="scientific">Halobacillus andaensis</name>
    <dbReference type="NCBI Taxonomy" id="1176239"/>
    <lineage>
        <taxon>Bacteria</taxon>
        <taxon>Bacillati</taxon>
        <taxon>Bacillota</taxon>
        <taxon>Bacilli</taxon>
        <taxon>Bacillales</taxon>
        <taxon>Bacillaceae</taxon>
        <taxon>Halobacillus</taxon>
    </lineage>
</organism>
<keyword evidence="1" id="KW-0472">Membrane</keyword>
<feature type="transmembrane region" description="Helical" evidence="1">
    <location>
        <begin position="32"/>
        <end position="49"/>
    </location>
</feature>
<evidence type="ECO:0000313" key="2">
    <source>
        <dbReference type="EMBL" id="GGF28506.1"/>
    </source>
</evidence>
<comment type="caution">
    <text evidence="2">The sequence shown here is derived from an EMBL/GenBank/DDBJ whole genome shotgun (WGS) entry which is preliminary data.</text>
</comment>
<evidence type="ECO:0000313" key="3">
    <source>
        <dbReference type="Proteomes" id="UP000660110"/>
    </source>
</evidence>
<dbReference type="EMBL" id="BMEL01000004">
    <property type="protein sequence ID" value="GGF28506.1"/>
    <property type="molecule type" value="Genomic_DNA"/>
</dbReference>
<dbReference type="RefSeq" id="WP_188378292.1">
    <property type="nucleotide sequence ID" value="NZ_BMEL01000004.1"/>
</dbReference>
<gene>
    <name evidence="2" type="ORF">GCM10010954_29470</name>
</gene>
<protein>
    <submittedName>
        <fullName evidence="2">Uncharacterized protein</fullName>
    </submittedName>
</protein>
<dbReference type="AlphaFoldDB" id="A0A917EXI3"/>
<dbReference type="Proteomes" id="UP000660110">
    <property type="component" value="Unassembled WGS sequence"/>
</dbReference>
<reference evidence="2" key="2">
    <citation type="submission" date="2020-09" db="EMBL/GenBank/DDBJ databases">
        <authorList>
            <person name="Sun Q."/>
            <person name="Zhou Y."/>
        </authorList>
    </citation>
    <scope>NUCLEOTIDE SEQUENCE</scope>
    <source>
        <strain evidence="2">CGMCC 1.12153</strain>
    </source>
</reference>
<sequence>MSSTKIMLLGIALMLVALYIPEAVFRSGGFEIYLLGLGFIVVIIGLFKVDKKQNS</sequence>
<keyword evidence="1" id="KW-0812">Transmembrane</keyword>
<name>A0A917EXI3_HALAA</name>
<feature type="transmembrane region" description="Helical" evidence="1">
    <location>
        <begin position="6"/>
        <end position="25"/>
    </location>
</feature>
<keyword evidence="1" id="KW-1133">Transmembrane helix</keyword>
<accession>A0A917EXI3</accession>
<evidence type="ECO:0000256" key="1">
    <source>
        <dbReference type="SAM" id="Phobius"/>
    </source>
</evidence>
<proteinExistence type="predicted"/>